<evidence type="ECO:0000313" key="11">
    <source>
        <dbReference type="EMBL" id="KAK4075158.1"/>
    </source>
</evidence>
<keyword evidence="7 9" id="KW-0472">Membrane</keyword>
<accession>A0AAE1IFJ4</accession>
<comment type="caution">
    <text evidence="11">The sequence shown here is derived from an EMBL/GenBank/DDBJ whole genome shotgun (WGS) entry which is preliminary data.</text>
</comment>
<evidence type="ECO:0000256" key="7">
    <source>
        <dbReference type="ARBA" id="ARBA00023136"/>
    </source>
</evidence>
<evidence type="ECO:0000256" key="5">
    <source>
        <dbReference type="ARBA" id="ARBA00022989"/>
    </source>
</evidence>
<feature type="transmembrane region" description="Helical" evidence="9">
    <location>
        <begin position="310"/>
        <end position="330"/>
    </location>
</feature>
<evidence type="ECO:0000259" key="10">
    <source>
        <dbReference type="Pfam" id="PF01699"/>
    </source>
</evidence>
<protein>
    <recommendedName>
        <fullName evidence="10">Sodium/calcium exchanger membrane region domain-containing protein</fullName>
    </recommendedName>
</protein>
<evidence type="ECO:0000256" key="9">
    <source>
        <dbReference type="SAM" id="Phobius"/>
    </source>
</evidence>
<proteinExistence type="inferred from homology"/>
<evidence type="ECO:0000256" key="1">
    <source>
        <dbReference type="ARBA" id="ARBA00004127"/>
    </source>
</evidence>
<feature type="transmembrane region" description="Helical" evidence="9">
    <location>
        <begin position="499"/>
        <end position="519"/>
    </location>
</feature>
<dbReference type="GO" id="GO:0012505">
    <property type="term" value="C:endomembrane system"/>
    <property type="evidence" value="ECO:0007669"/>
    <property type="project" value="UniProtKB-SubCell"/>
</dbReference>
<sequence>MDTFNHFRIKRRARNISRQSNEGWNPFRHVSWRLQRAETLDLEAQPYAATRPRPSIPRSAAPRPSNPPHPTTSGPGAARPPTAPPVLVPSGPSSSSFDVISHQDNIPESPHCEEQDSRRRLSGEGEEEQIEGNSVDEDYNDTSLIDIDGRSLRRRRSDCDDTVNRTPRSDKTENIPPVGGYDPVDEQEINTKLEKEGFFQHVKPQEPFTVANQLQRILFESWLNLLLPLAPAGIVLHIVRGNSIETFIVNFFATFPLQNMAAQGLDEIQLRLGKIYGNLLYITTFNLFQLISSILLLVNKEIVILQTTLIGGILANILLILGLSFIAGGLRRPEQFYNITTAHVSSNLLSLSATSLLIPTASKLLGQTSDENLAKQSRGASVLLILVYVLFLVYQLKTHHNVFSEESQKVPAKSWGNHDPNVKLALIVPTALALNGIVEPHMENSNAEKDVGEDENPQLYLPVAIFLFLTSNVALFFLVDYVVNSINGLATTAQLSRTFIGLILLPIPNCDPYAIYLAIKDEVDHVITCTIGKCIQTALCITPFITLLAWWLDIQGVTLVFDGFEIVSLFAAILLLNFVVSPGKDHW</sequence>
<reference evidence="11" key="1">
    <citation type="submission" date="2023-11" db="EMBL/GenBank/DDBJ databases">
        <title>The genome sequences of three competitors of mushroom-forming fungi.</title>
        <authorList>
            <person name="Beijen E."/>
            <person name="Ohm R.A."/>
        </authorList>
    </citation>
    <scope>NUCLEOTIDE SEQUENCE</scope>
    <source>
        <strain evidence="11">CBS 100526</strain>
    </source>
</reference>
<dbReference type="PANTHER" id="PTHR31503:SF20">
    <property type="entry name" value="CA(2+)_H(+) EXCHANGER, PUTATIVE (EUROFUNG)-RELATED"/>
    <property type="match status" value="1"/>
</dbReference>
<feature type="compositionally biased region" description="Acidic residues" evidence="8">
    <location>
        <begin position="124"/>
        <end position="140"/>
    </location>
</feature>
<comment type="subcellular location">
    <subcellularLocation>
        <location evidence="1">Endomembrane system</location>
        <topology evidence="1">Multi-pass membrane protein</topology>
    </subcellularLocation>
</comment>
<feature type="compositionally biased region" description="Low complexity" evidence="8">
    <location>
        <begin position="71"/>
        <end position="80"/>
    </location>
</feature>
<dbReference type="Proteomes" id="UP001273209">
    <property type="component" value="Unassembled WGS sequence"/>
</dbReference>
<dbReference type="InterPro" id="IPR044880">
    <property type="entry name" value="NCX_ion-bd_dom_sf"/>
</dbReference>
<dbReference type="Pfam" id="PF01699">
    <property type="entry name" value="Na_Ca_ex"/>
    <property type="match status" value="2"/>
</dbReference>
<dbReference type="GO" id="GO:0015369">
    <property type="term" value="F:calcium:proton antiporter activity"/>
    <property type="evidence" value="ECO:0007669"/>
    <property type="project" value="TreeGrafter"/>
</dbReference>
<dbReference type="Gene3D" id="1.20.1420.30">
    <property type="entry name" value="NCX, central ion-binding region"/>
    <property type="match status" value="1"/>
</dbReference>
<feature type="transmembrane region" description="Helical" evidence="9">
    <location>
        <begin position="531"/>
        <end position="552"/>
    </location>
</feature>
<dbReference type="GO" id="GO:0000329">
    <property type="term" value="C:fungal-type vacuole membrane"/>
    <property type="evidence" value="ECO:0007669"/>
    <property type="project" value="TreeGrafter"/>
</dbReference>
<organism evidence="11 12">
    <name type="scientific">Trichoderma aggressivum f. europaeum</name>
    <dbReference type="NCBI Taxonomy" id="173218"/>
    <lineage>
        <taxon>Eukaryota</taxon>
        <taxon>Fungi</taxon>
        <taxon>Dikarya</taxon>
        <taxon>Ascomycota</taxon>
        <taxon>Pezizomycotina</taxon>
        <taxon>Sordariomycetes</taxon>
        <taxon>Hypocreomycetidae</taxon>
        <taxon>Hypocreales</taxon>
        <taxon>Hypocreaceae</taxon>
        <taxon>Trichoderma</taxon>
    </lineage>
</organism>
<feature type="transmembrane region" description="Helical" evidence="9">
    <location>
        <begin position="279"/>
        <end position="298"/>
    </location>
</feature>
<keyword evidence="12" id="KW-1185">Reference proteome</keyword>
<dbReference type="GO" id="GO:0006874">
    <property type="term" value="P:intracellular calcium ion homeostasis"/>
    <property type="evidence" value="ECO:0007669"/>
    <property type="project" value="TreeGrafter"/>
</dbReference>
<evidence type="ECO:0000256" key="6">
    <source>
        <dbReference type="ARBA" id="ARBA00023065"/>
    </source>
</evidence>
<dbReference type="EMBL" id="JAWRVG010000015">
    <property type="protein sequence ID" value="KAK4075158.1"/>
    <property type="molecule type" value="Genomic_DNA"/>
</dbReference>
<evidence type="ECO:0000256" key="3">
    <source>
        <dbReference type="ARBA" id="ARBA00022448"/>
    </source>
</evidence>
<dbReference type="PANTHER" id="PTHR31503">
    <property type="entry name" value="VACUOLAR CALCIUM ION TRANSPORTER"/>
    <property type="match status" value="1"/>
</dbReference>
<feature type="transmembrane region" description="Helical" evidence="9">
    <location>
        <begin position="459"/>
        <end position="479"/>
    </location>
</feature>
<dbReference type="RefSeq" id="XP_062756402.1">
    <property type="nucleotide sequence ID" value="XM_062899268.1"/>
</dbReference>
<feature type="region of interest" description="Disordered" evidence="8">
    <location>
        <begin position="156"/>
        <end position="183"/>
    </location>
</feature>
<feature type="transmembrane region" description="Helical" evidence="9">
    <location>
        <begin position="558"/>
        <end position="580"/>
    </location>
</feature>
<keyword evidence="4 9" id="KW-0812">Transmembrane</keyword>
<dbReference type="GeneID" id="87919173"/>
<feature type="region of interest" description="Disordered" evidence="8">
    <location>
        <begin position="41"/>
        <end position="142"/>
    </location>
</feature>
<keyword evidence="3" id="KW-0813">Transport</keyword>
<feature type="compositionally biased region" description="Low complexity" evidence="8">
    <location>
        <begin position="48"/>
        <end position="63"/>
    </location>
</feature>
<evidence type="ECO:0000256" key="8">
    <source>
        <dbReference type="SAM" id="MobiDB-lite"/>
    </source>
</evidence>
<dbReference type="AlphaFoldDB" id="A0AAE1IFJ4"/>
<evidence type="ECO:0000256" key="4">
    <source>
        <dbReference type="ARBA" id="ARBA00022692"/>
    </source>
</evidence>
<dbReference type="InterPro" id="IPR004837">
    <property type="entry name" value="NaCa_Exmemb"/>
</dbReference>
<feature type="compositionally biased region" description="Basic and acidic residues" evidence="8">
    <location>
        <begin position="156"/>
        <end position="173"/>
    </location>
</feature>
<name>A0AAE1IFJ4_9HYPO</name>
<keyword evidence="6" id="KW-0406">Ion transport</keyword>
<feature type="domain" description="Sodium/calcium exchanger membrane region" evidence="10">
    <location>
        <begin position="464"/>
        <end position="579"/>
    </location>
</feature>
<evidence type="ECO:0000256" key="2">
    <source>
        <dbReference type="ARBA" id="ARBA00008170"/>
    </source>
</evidence>
<feature type="transmembrane region" description="Helical" evidence="9">
    <location>
        <begin position="379"/>
        <end position="396"/>
    </location>
</feature>
<evidence type="ECO:0000313" key="12">
    <source>
        <dbReference type="Proteomes" id="UP001273209"/>
    </source>
</evidence>
<comment type="similarity">
    <text evidence="2">Belongs to the Ca(2+):cation antiporter (CaCA) (TC 2.A.19) family.</text>
</comment>
<gene>
    <name evidence="11" type="ORF">Triagg1_4822</name>
</gene>
<feature type="compositionally biased region" description="Basic and acidic residues" evidence="8">
    <location>
        <begin position="110"/>
        <end position="123"/>
    </location>
</feature>
<dbReference type="InterPro" id="IPR004713">
    <property type="entry name" value="CaH_exchang"/>
</dbReference>
<feature type="compositionally biased region" description="Low complexity" evidence="8">
    <location>
        <begin position="88"/>
        <end position="100"/>
    </location>
</feature>
<feature type="domain" description="Sodium/calcium exchanger membrane region" evidence="10">
    <location>
        <begin position="246"/>
        <end position="396"/>
    </location>
</feature>
<keyword evidence="5 9" id="KW-1133">Transmembrane helix</keyword>